<evidence type="ECO:0000313" key="2">
    <source>
        <dbReference type="Proteomes" id="UP001234297"/>
    </source>
</evidence>
<sequence>MEGSSSNGEVGSGSIFTRQLKGRDIWNSSKRWRKKGPKKSLEQIEGLEMASGNGVVLRKRVMVLVNHSTCAKDAMMWALTHVVNKGDHLTLLEIIPPRKDQRKLLHISGSSSCSSSADFAESLVSVCKNFKPEVVVHALAIQGPKLPTVIFQVKKLQVSVLVLGQKKPSPVNWLCSLYGSSSEDFVEQCISNAECLTVAVRKQSRDVGGYLISTRWQKNFWLLA</sequence>
<name>A0ACC2M8I8_PERAE</name>
<accession>A0ACC2M8I8</accession>
<evidence type="ECO:0000313" key="1">
    <source>
        <dbReference type="EMBL" id="KAJ8641639.1"/>
    </source>
</evidence>
<dbReference type="EMBL" id="CM056813">
    <property type="protein sequence ID" value="KAJ8641639.1"/>
    <property type="molecule type" value="Genomic_DNA"/>
</dbReference>
<keyword evidence="2" id="KW-1185">Reference proteome</keyword>
<dbReference type="Proteomes" id="UP001234297">
    <property type="component" value="Chromosome 5"/>
</dbReference>
<gene>
    <name evidence="1" type="ORF">MRB53_018333</name>
</gene>
<comment type="caution">
    <text evidence="1">The sequence shown here is derived from an EMBL/GenBank/DDBJ whole genome shotgun (WGS) entry which is preliminary data.</text>
</comment>
<protein>
    <submittedName>
        <fullName evidence="1">Uncharacterized protein</fullName>
    </submittedName>
</protein>
<reference evidence="1 2" key="1">
    <citation type="journal article" date="2022" name="Hortic Res">
        <title>A haplotype resolved chromosomal level avocado genome allows analysis of novel avocado genes.</title>
        <authorList>
            <person name="Nath O."/>
            <person name="Fletcher S.J."/>
            <person name="Hayward A."/>
            <person name="Shaw L.M."/>
            <person name="Masouleh A.K."/>
            <person name="Furtado A."/>
            <person name="Henry R.J."/>
            <person name="Mitter N."/>
        </authorList>
    </citation>
    <scope>NUCLEOTIDE SEQUENCE [LARGE SCALE GENOMIC DNA]</scope>
    <source>
        <strain evidence="2">cv. Hass</strain>
    </source>
</reference>
<proteinExistence type="predicted"/>
<organism evidence="1 2">
    <name type="scientific">Persea americana</name>
    <name type="common">Avocado</name>
    <dbReference type="NCBI Taxonomy" id="3435"/>
    <lineage>
        <taxon>Eukaryota</taxon>
        <taxon>Viridiplantae</taxon>
        <taxon>Streptophyta</taxon>
        <taxon>Embryophyta</taxon>
        <taxon>Tracheophyta</taxon>
        <taxon>Spermatophyta</taxon>
        <taxon>Magnoliopsida</taxon>
        <taxon>Magnoliidae</taxon>
        <taxon>Laurales</taxon>
        <taxon>Lauraceae</taxon>
        <taxon>Persea</taxon>
    </lineage>
</organism>